<gene>
    <name evidence="6" type="ORF">LOAG_14786</name>
</gene>
<dbReference type="KEGG" id="loa:LOAG_14786"/>
<proteinExistence type="inferred from homology"/>
<dbReference type="OMA" id="CKRTSEY"/>
<feature type="chain" id="PRO_5010221894" description="Transthyretin-like family protein" evidence="5">
    <location>
        <begin position="20"/>
        <end position="117"/>
    </location>
</feature>
<comment type="similarity">
    <text evidence="2">Belongs to the nematode transthyretin-like family.</text>
</comment>
<dbReference type="EMBL" id="JH712152">
    <property type="protein sequence ID" value="EFO13741.1"/>
    <property type="molecule type" value="Genomic_DNA"/>
</dbReference>
<dbReference type="PANTHER" id="PTHR21700">
    <property type="entry name" value="TRANSTHYRETIN-LIKE FAMILY PROTEIN-RELATED"/>
    <property type="match status" value="1"/>
</dbReference>
<reference evidence="6" key="1">
    <citation type="submission" date="2012-04" db="EMBL/GenBank/DDBJ databases">
        <title>The Genome Sequence of Loa loa.</title>
        <authorList>
            <consortium name="The Broad Institute Genome Sequencing Platform"/>
            <consortium name="Broad Institute Genome Sequencing Center for Infectious Disease"/>
            <person name="Nutman T.B."/>
            <person name="Fink D.L."/>
            <person name="Russ C."/>
            <person name="Young S."/>
            <person name="Zeng Q."/>
            <person name="Gargeya S."/>
            <person name="Alvarado L."/>
            <person name="Berlin A."/>
            <person name="Chapman S.B."/>
            <person name="Chen Z."/>
            <person name="Freedman E."/>
            <person name="Gellesch M."/>
            <person name="Goldberg J."/>
            <person name="Griggs A."/>
            <person name="Gujja S."/>
            <person name="Heilman E.R."/>
            <person name="Heiman D."/>
            <person name="Howarth C."/>
            <person name="Mehta T."/>
            <person name="Neiman D."/>
            <person name="Pearson M."/>
            <person name="Roberts A."/>
            <person name="Saif S."/>
            <person name="Shea T."/>
            <person name="Shenoy N."/>
            <person name="Sisk P."/>
            <person name="Stolte C."/>
            <person name="Sykes S."/>
            <person name="White J."/>
            <person name="Yandava C."/>
            <person name="Haas B."/>
            <person name="Henn M.R."/>
            <person name="Nusbaum C."/>
            <person name="Birren B."/>
        </authorList>
    </citation>
    <scope>NUCLEOTIDE SEQUENCE [LARGE SCALE GENOMIC DNA]</scope>
</reference>
<dbReference type="CTD" id="9952270"/>
<evidence type="ECO:0000256" key="5">
    <source>
        <dbReference type="SAM" id="SignalP"/>
    </source>
</evidence>
<evidence type="ECO:0000256" key="2">
    <source>
        <dbReference type="ARBA" id="ARBA00010112"/>
    </source>
</evidence>
<evidence type="ECO:0000256" key="1">
    <source>
        <dbReference type="ARBA" id="ARBA00004613"/>
    </source>
</evidence>
<dbReference type="Gene3D" id="2.60.40.3330">
    <property type="match status" value="1"/>
</dbReference>
<accession>A0A1S0TI17</accession>
<organism evidence="6">
    <name type="scientific">Loa loa</name>
    <name type="common">Eye worm</name>
    <name type="synonym">Filaria loa</name>
    <dbReference type="NCBI Taxonomy" id="7209"/>
    <lineage>
        <taxon>Eukaryota</taxon>
        <taxon>Metazoa</taxon>
        <taxon>Ecdysozoa</taxon>
        <taxon>Nematoda</taxon>
        <taxon>Chromadorea</taxon>
        <taxon>Rhabditida</taxon>
        <taxon>Spirurina</taxon>
        <taxon>Spiruromorpha</taxon>
        <taxon>Filarioidea</taxon>
        <taxon>Onchocercidae</taxon>
        <taxon>Loa</taxon>
    </lineage>
</organism>
<evidence type="ECO:0000256" key="4">
    <source>
        <dbReference type="ARBA" id="ARBA00022729"/>
    </source>
</evidence>
<keyword evidence="3" id="KW-0964">Secreted</keyword>
<sequence>MIFWRIFLWLGFIAFYVNAGVIGTIQGITVTGDPDDLLNSTISDAKGNFQVYGEDKEVTAIEPYLSIAHNCDNGYINEKCTITDEYPIPKEFIGKTYNMYIVSLSIMGANHKKKCNQ</sequence>
<dbReference type="InterPro" id="IPR038479">
    <property type="entry name" value="Transthyretin-like_sf"/>
</dbReference>
<name>A0A1S0TI17_LOALO</name>
<dbReference type="GeneID" id="9952270"/>
<dbReference type="RefSeq" id="XP_020301028.1">
    <property type="nucleotide sequence ID" value="XM_020448856.1"/>
</dbReference>
<protein>
    <recommendedName>
        <fullName evidence="7">Transthyretin-like family protein</fullName>
    </recommendedName>
</protein>
<dbReference type="InterPro" id="IPR001534">
    <property type="entry name" value="Transthyretin-like"/>
</dbReference>
<dbReference type="InParanoid" id="A0A1S0TI17"/>
<evidence type="ECO:0000313" key="6">
    <source>
        <dbReference type="EMBL" id="EFO13741.1"/>
    </source>
</evidence>
<dbReference type="PANTHER" id="PTHR21700:SF30">
    <property type="entry name" value="TRANSTHYRETIN-LIKE FAMILY PROTEIN"/>
    <property type="match status" value="1"/>
</dbReference>
<evidence type="ECO:0008006" key="7">
    <source>
        <dbReference type="Google" id="ProtNLM"/>
    </source>
</evidence>
<dbReference type="GO" id="GO:0005576">
    <property type="term" value="C:extracellular region"/>
    <property type="evidence" value="ECO:0007669"/>
    <property type="project" value="UniProtKB-SubCell"/>
</dbReference>
<dbReference type="GO" id="GO:0009986">
    <property type="term" value="C:cell surface"/>
    <property type="evidence" value="ECO:0007669"/>
    <property type="project" value="InterPro"/>
</dbReference>
<dbReference type="OrthoDB" id="5798603at2759"/>
<dbReference type="Pfam" id="PF01060">
    <property type="entry name" value="TTR-52"/>
    <property type="match status" value="1"/>
</dbReference>
<dbReference type="AlphaFoldDB" id="A0A1S0TI17"/>
<evidence type="ECO:0000256" key="3">
    <source>
        <dbReference type="ARBA" id="ARBA00022525"/>
    </source>
</evidence>
<comment type="subcellular location">
    <subcellularLocation>
        <location evidence="1">Secreted</location>
    </subcellularLocation>
</comment>
<keyword evidence="4 5" id="KW-0732">Signal</keyword>
<feature type="signal peptide" evidence="5">
    <location>
        <begin position="1"/>
        <end position="19"/>
    </location>
</feature>